<dbReference type="PANTHER" id="PTHR24421:SF10">
    <property type="entry name" value="NITRATE_NITRITE SENSOR PROTEIN NARQ"/>
    <property type="match status" value="1"/>
</dbReference>
<proteinExistence type="predicted"/>
<dbReference type="InterPro" id="IPR050482">
    <property type="entry name" value="Sensor_HK_TwoCompSys"/>
</dbReference>
<gene>
    <name evidence="7" type="ORF">C8D93_10131</name>
</gene>
<dbReference type="OrthoDB" id="9797605at2"/>
<name>A0A318EDU8_9GAMM</name>
<organism evidence="7 8">
    <name type="scientific">Sinimarinibacterium flocculans</name>
    <dbReference type="NCBI Taxonomy" id="985250"/>
    <lineage>
        <taxon>Bacteria</taxon>
        <taxon>Pseudomonadati</taxon>
        <taxon>Pseudomonadota</taxon>
        <taxon>Gammaproteobacteria</taxon>
        <taxon>Nevskiales</taxon>
        <taxon>Nevskiaceae</taxon>
        <taxon>Sinimarinibacterium</taxon>
    </lineage>
</organism>
<evidence type="ECO:0000256" key="3">
    <source>
        <dbReference type="ARBA" id="ARBA00022679"/>
    </source>
</evidence>
<comment type="caution">
    <text evidence="7">The sequence shown here is derived from an EMBL/GenBank/DDBJ whole genome shotgun (WGS) entry which is preliminary data.</text>
</comment>
<dbReference type="InterPro" id="IPR036890">
    <property type="entry name" value="HATPase_C_sf"/>
</dbReference>
<dbReference type="RefSeq" id="WP_110263158.1">
    <property type="nucleotide sequence ID" value="NZ_CAKZQT010000040.1"/>
</dbReference>
<evidence type="ECO:0000256" key="4">
    <source>
        <dbReference type="ARBA" id="ARBA00022777"/>
    </source>
</evidence>
<reference evidence="7 8" key="1">
    <citation type="submission" date="2018-04" db="EMBL/GenBank/DDBJ databases">
        <title>Genomic Encyclopedia of Type Strains, Phase IV (KMG-IV): sequencing the most valuable type-strain genomes for metagenomic binning, comparative biology and taxonomic classification.</title>
        <authorList>
            <person name="Goeker M."/>
        </authorList>
    </citation>
    <scope>NUCLEOTIDE SEQUENCE [LARGE SCALE GENOMIC DNA]</scope>
    <source>
        <strain evidence="7 8">DSM 104150</strain>
    </source>
</reference>
<dbReference type="GO" id="GO:0004673">
    <property type="term" value="F:protein histidine kinase activity"/>
    <property type="evidence" value="ECO:0007669"/>
    <property type="project" value="UniProtKB-EC"/>
</dbReference>
<keyword evidence="5" id="KW-0902">Two-component regulatory system</keyword>
<sequence>MSSSHPTQASPGRWADWFARFRRRREAVPAPPDPAERERIAAQERAKIFRDLHDDIGVKLLALLHTVNDVRQADLVRSVIYDLRDIVSRSRRPPGTLLEVLAQIRDEMEQRLEALGVQLAWQQIATPDVPVTSFSALNLFRIMREAVTNAIRHGRAREIRVHIACENAMLMFAIANDGGGPLRASATGTGTLGMRERAVALGGTLQWTEEPAGGVKVALLVPLSSLESATAGGMG</sequence>
<evidence type="ECO:0000313" key="7">
    <source>
        <dbReference type="EMBL" id="PXV70993.1"/>
    </source>
</evidence>
<comment type="catalytic activity">
    <reaction evidence="1">
        <text>ATP + protein L-histidine = ADP + protein N-phospho-L-histidine.</text>
        <dbReference type="EC" id="2.7.13.3"/>
    </reaction>
</comment>
<dbReference type="Gene3D" id="3.30.565.10">
    <property type="entry name" value="Histidine kinase-like ATPase, C-terminal domain"/>
    <property type="match status" value="1"/>
</dbReference>
<dbReference type="CDD" id="cd16917">
    <property type="entry name" value="HATPase_UhpB-NarQ-NarX-like"/>
    <property type="match status" value="1"/>
</dbReference>
<keyword evidence="3" id="KW-0808">Transferase</keyword>
<dbReference type="Pfam" id="PF02518">
    <property type="entry name" value="HATPase_c"/>
    <property type="match status" value="1"/>
</dbReference>
<evidence type="ECO:0000313" key="8">
    <source>
        <dbReference type="Proteomes" id="UP000248330"/>
    </source>
</evidence>
<protein>
    <recommendedName>
        <fullName evidence="2">histidine kinase</fullName>
        <ecNumber evidence="2">2.7.13.3</ecNumber>
    </recommendedName>
</protein>
<dbReference type="GO" id="GO:0000160">
    <property type="term" value="P:phosphorelay signal transduction system"/>
    <property type="evidence" value="ECO:0007669"/>
    <property type="project" value="UniProtKB-KW"/>
</dbReference>
<dbReference type="InterPro" id="IPR003594">
    <property type="entry name" value="HATPase_dom"/>
</dbReference>
<dbReference type="PANTHER" id="PTHR24421">
    <property type="entry name" value="NITRATE/NITRITE SENSOR PROTEIN NARX-RELATED"/>
    <property type="match status" value="1"/>
</dbReference>
<dbReference type="EMBL" id="QICN01000001">
    <property type="protein sequence ID" value="PXV70993.1"/>
    <property type="molecule type" value="Genomic_DNA"/>
</dbReference>
<keyword evidence="8" id="KW-1185">Reference proteome</keyword>
<evidence type="ECO:0000256" key="1">
    <source>
        <dbReference type="ARBA" id="ARBA00000085"/>
    </source>
</evidence>
<dbReference type="SUPFAM" id="SSF55874">
    <property type="entry name" value="ATPase domain of HSP90 chaperone/DNA topoisomerase II/histidine kinase"/>
    <property type="match status" value="1"/>
</dbReference>
<keyword evidence="4" id="KW-0418">Kinase</keyword>
<evidence type="ECO:0000256" key="5">
    <source>
        <dbReference type="ARBA" id="ARBA00023012"/>
    </source>
</evidence>
<dbReference type="Proteomes" id="UP000248330">
    <property type="component" value="Unassembled WGS sequence"/>
</dbReference>
<evidence type="ECO:0000256" key="2">
    <source>
        <dbReference type="ARBA" id="ARBA00012438"/>
    </source>
</evidence>
<feature type="domain" description="Histidine kinase/HSP90-like ATPase" evidence="6">
    <location>
        <begin position="138"/>
        <end position="224"/>
    </location>
</feature>
<dbReference type="AlphaFoldDB" id="A0A318EDU8"/>
<accession>A0A318EDU8</accession>
<dbReference type="EC" id="2.7.13.3" evidence="2"/>
<evidence type="ECO:0000259" key="6">
    <source>
        <dbReference type="Pfam" id="PF02518"/>
    </source>
</evidence>